<sequence>MATPQAHSYDKNDHVVEEQFTRNDKAIRDVISHYEESFNRSDPEA</sequence>
<organism evidence="2 3">
    <name type="scientific">Acidisarcina polymorpha</name>
    <dbReference type="NCBI Taxonomy" id="2211140"/>
    <lineage>
        <taxon>Bacteria</taxon>
        <taxon>Pseudomonadati</taxon>
        <taxon>Acidobacteriota</taxon>
        <taxon>Terriglobia</taxon>
        <taxon>Terriglobales</taxon>
        <taxon>Acidobacteriaceae</taxon>
        <taxon>Acidisarcina</taxon>
    </lineage>
</organism>
<dbReference type="AlphaFoldDB" id="A0A2Z5G1M0"/>
<keyword evidence="3" id="KW-1185">Reference proteome</keyword>
<protein>
    <submittedName>
        <fullName evidence="2">Uncharacterized protein</fullName>
    </submittedName>
</protein>
<evidence type="ECO:0000313" key="2">
    <source>
        <dbReference type="EMBL" id="AXC12545.1"/>
    </source>
</evidence>
<accession>A0A2Z5G1M0</accession>
<dbReference type="KEGG" id="abas:ACPOL_3252"/>
<evidence type="ECO:0000256" key="1">
    <source>
        <dbReference type="SAM" id="MobiDB-lite"/>
    </source>
</evidence>
<evidence type="ECO:0000313" key="3">
    <source>
        <dbReference type="Proteomes" id="UP000253606"/>
    </source>
</evidence>
<reference evidence="2 3" key="1">
    <citation type="journal article" date="2018" name="Front. Microbiol.">
        <title>Hydrolytic Capabilities as a Key to Environmental Success: Chitinolytic and Cellulolytic Acidobacteria From Acidic Sub-arctic Soils and Boreal Peatlands.</title>
        <authorList>
            <person name="Belova S.E."/>
            <person name="Ravin N.V."/>
            <person name="Pankratov T.A."/>
            <person name="Rakitin A.L."/>
            <person name="Ivanova A.A."/>
            <person name="Beletsky A.V."/>
            <person name="Mardanov A.V."/>
            <person name="Sinninghe Damste J.S."/>
            <person name="Dedysh S.N."/>
        </authorList>
    </citation>
    <scope>NUCLEOTIDE SEQUENCE [LARGE SCALE GENOMIC DNA]</scope>
    <source>
        <strain evidence="2 3">SBC82</strain>
    </source>
</reference>
<dbReference type="Proteomes" id="UP000253606">
    <property type="component" value="Chromosome"/>
</dbReference>
<feature type="region of interest" description="Disordered" evidence="1">
    <location>
        <begin position="1"/>
        <end position="21"/>
    </location>
</feature>
<name>A0A2Z5G1M0_9BACT</name>
<gene>
    <name evidence="2" type="ORF">ACPOL_3252</name>
</gene>
<dbReference type="EMBL" id="CP030840">
    <property type="protein sequence ID" value="AXC12545.1"/>
    <property type="molecule type" value="Genomic_DNA"/>
</dbReference>
<feature type="compositionally biased region" description="Basic and acidic residues" evidence="1">
    <location>
        <begin position="8"/>
        <end position="21"/>
    </location>
</feature>
<proteinExistence type="predicted"/>